<dbReference type="Gene3D" id="3.40.50.150">
    <property type="entry name" value="Vaccinia Virus protein VP39"/>
    <property type="match status" value="1"/>
</dbReference>
<proteinExistence type="inferred from homology"/>
<dbReference type="EMBL" id="BARV01025792">
    <property type="protein sequence ID" value="GAI46458.1"/>
    <property type="molecule type" value="Genomic_DNA"/>
</dbReference>
<comment type="caution">
    <text evidence="4">The sequence shown here is derived from an EMBL/GenBank/DDBJ whole genome shotgun (WGS) entry which is preliminary data.</text>
</comment>
<dbReference type="SUPFAM" id="SSF53335">
    <property type="entry name" value="S-adenosyl-L-methionine-dependent methyltransferases"/>
    <property type="match status" value="1"/>
</dbReference>
<comment type="similarity">
    <text evidence="1">Belongs to the UPF0677 family.</text>
</comment>
<dbReference type="InterPro" id="IPR007213">
    <property type="entry name" value="Ppm1/Ppm2/Tcmp"/>
</dbReference>
<evidence type="ECO:0000313" key="4">
    <source>
        <dbReference type="EMBL" id="GAI46458.1"/>
    </source>
</evidence>
<evidence type="ECO:0000256" key="1">
    <source>
        <dbReference type="ARBA" id="ARBA00008138"/>
    </source>
</evidence>
<dbReference type="InterPro" id="IPR029063">
    <property type="entry name" value="SAM-dependent_MTases_sf"/>
</dbReference>
<evidence type="ECO:0000256" key="2">
    <source>
        <dbReference type="ARBA" id="ARBA00022603"/>
    </source>
</evidence>
<accession>X1NSB2</accession>
<dbReference type="NCBIfam" id="TIGR00027">
    <property type="entry name" value="mthyl_TIGR00027"/>
    <property type="match status" value="1"/>
</dbReference>
<keyword evidence="3" id="KW-0808">Transferase</keyword>
<feature type="non-terminal residue" evidence="4">
    <location>
        <position position="161"/>
    </location>
</feature>
<dbReference type="AlphaFoldDB" id="X1NSB2"/>
<protein>
    <recommendedName>
        <fullName evidence="5">S-adenosyl-L-methionine-dependent methyltransferase</fullName>
    </recommendedName>
</protein>
<keyword evidence="2" id="KW-0489">Methyltransferase</keyword>
<reference evidence="4" key="1">
    <citation type="journal article" date="2014" name="Front. Microbiol.">
        <title>High frequency of phylogenetically diverse reductive dehalogenase-homologous genes in deep subseafloor sedimentary metagenomes.</title>
        <authorList>
            <person name="Kawai M."/>
            <person name="Futagami T."/>
            <person name="Toyoda A."/>
            <person name="Takaki Y."/>
            <person name="Nishi S."/>
            <person name="Hori S."/>
            <person name="Arai W."/>
            <person name="Tsubouchi T."/>
            <person name="Morono Y."/>
            <person name="Uchiyama I."/>
            <person name="Ito T."/>
            <person name="Fujiyama A."/>
            <person name="Inagaki F."/>
            <person name="Takami H."/>
        </authorList>
    </citation>
    <scope>NUCLEOTIDE SEQUENCE</scope>
    <source>
        <strain evidence="4">Expedition CK06-06</strain>
    </source>
</reference>
<name>X1NSB2_9ZZZZ</name>
<dbReference type="InterPro" id="IPR011610">
    <property type="entry name" value="SAM_mthyl_Trfase_ML2640-like"/>
</dbReference>
<dbReference type="GO" id="GO:0032259">
    <property type="term" value="P:methylation"/>
    <property type="evidence" value="ECO:0007669"/>
    <property type="project" value="UniProtKB-KW"/>
</dbReference>
<dbReference type="Pfam" id="PF04072">
    <property type="entry name" value="LCM"/>
    <property type="match status" value="1"/>
</dbReference>
<evidence type="ECO:0000256" key="3">
    <source>
        <dbReference type="ARBA" id="ARBA00022679"/>
    </source>
</evidence>
<dbReference type="PANTHER" id="PTHR43619:SF2">
    <property type="entry name" value="S-ADENOSYL-L-METHIONINE-DEPENDENT METHYLTRANSFERASES SUPERFAMILY PROTEIN"/>
    <property type="match status" value="1"/>
</dbReference>
<evidence type="ECO:0008006" key="5">
    <source>
        <dbReference type="Google" id="ProtNLM"/>
    </source>
</evidence>
<dbReference type="GO" id="GO:0008168">
    <property type="term" value="F:methyltransferase activity"/>
    <property type="evidence" value="ECO:0007669"/>
    <property type="project" value="UniProtKB-KW"/>
</dbReference>
<gene>
    <name evidence="4" type="ORF">S06H3_41796</name>
</gene>
<dbReference type="PANTHER" id="PTHR43619">
    <property type="entry name" value="S-ADENOSYL-L-METHIONINE-DEPENDENT METHYLTRANSFERASE YKTD-RELATED"/>
    <property type="match status" value="1"/>
</dbReference>
<sequence>MKQNSTGYGPAIMRAMENLLPEDKRLFEDPYSEKFLSPSWKFWVILMHSPKILNFLIKIREKLTPGVIGGLICRTRYIDDVLNNAIKEGVGTVVNLGAGMDTRAFRISGIENIPYFELDFPELQKVKRLYIDKKIGQLPSNVSLVPINFNTQDLGEELKKA</sequence>
<organism evidence="4">
    <name type="scientific">marine sediment metagenome</name>
    <dbReference type="NCBI Taxonomy" id="412755"/>
    <lineage>
        <taxon>unclassified sequences</taxon>
        <taxon>metagenomes</taxon>
        <taxon>ecological metagenomes</taxon>
    </lineage>
</organism>